<accession>A0ABT2G163</accession>
<evidence type="ECO:0000313" key="2">
    <source>
        <dbReference type="Proteomes" id="UP001206788"/>
    </source>
</evidence>
<keyword evidence="2" id="KW-1185">Reference proteome</keyword>
<dbReference type="RefSeq" id="WP_259412693.1">
    <property type="nucleotide sequence ID" value="NZ_JANWGH010000001.1"/>
</dbReference>
<gene>
    <name evidence="1" type="ORF">NY014_01160</name>
</gene>
<name>A0ABT2G163_9BACT</name>
<dbReference type="Proteomes" id="UP001206788">
    <property type="component" value="Unassembled WGS sequence"/>
</dbReference>
<evidence type="ECO:0000313" key="1">
    <source>
        <dbReference type="EMBL" id="MCS5489016.1"/>
    </source>
</evidence>
<proteinExistence type="predicted"/>
<protein>
    <recommendedName>
        <fullName evidence="3">SGNH/GDSL hydrolase family protein</fullName>
    </recommendedName>
</protein>
<dbReference type="EMBL" id="JANWGH010000001">
    <property type="protein sequence ID" value="MCS5489016.1"/>
    <property type="molecule type" value="Genomic_DNA"/>
</dbReference>
<comment type="caution">
    <text evidence="1">The sequence shown here is derived from an EMBL/GenBank/DDBJ whole genome shotgun (WGS) entry which is preliminary data.</text>
</comment>
<sequence length="306" mass="36119">MNKFLLKGLIFSLICLGLAYLLDYMIQEGLKTSNYREITKWNEVIQGGIDAEILIVGSSRALVHFDCEYIEKATGKSCYNLGFDGTTYPLQKLMLELYLSKNKKPKELIWSLDYHSFNAVPDYYGFEQLVPYMENSFVKKMLSMHETPNYQFQIPLYRYSYNPKMKVIGIYSFFGKYDYNPILKKGFRKQNKVWDGAFDKFRGQNPKGVLVNFEENLFSDFICLNRDLIEKVKVTWIISPYYFDYFGMVNNHNEIQKKWEEAAKQLNITYLDFSLNKISYEKANFYNSSHLNAQGVKKFMDAWIEF</sequence>
<dbReference type="SUPFAM" id="SSF52266">
    <property type="entry name" value="SGNH hydrolase"/>
    <property type="match status" value="1"/>
</dbReference>
<evidence type="ECO:0008006" key="3">
    <source>
        <dbReference type="Google" id="ProtNLM"/>
    </source>
</evidence>
<organism evidence="1 2">
    <name type="scientific">Algoriphagus limi</name>
    <dbReference type="NCBI Taxonomy" id="2975273"/>
    <lineage>
        <taxon>Bacteria</taxon>
        <taxon>Pseudomonadati</taxon>
        <taxon>Bacteroidota</taxon>
        <taxon>Cytophagia</taxon>
        <taxon>Cytophagales</taxon>
        <taxon>Cyclobacteriaceae</taxon>
        <taxon>Algoriphagus</taxon>
    </lineage>
</organism>
<reference evidence="1 2" key="1">
    <citation type="submission" date="2022-08" db="EMBL/GenBank/DDBJ databases">
        <title>Algoriphagus sp. CAU 1643 isolated from mud.</title>
        <authorList>
            <person name="Kim W."/>
        </authorList>
    </citation>
    <scope>NUCLEOTIDE SEQUENCE [LARGE SCALE GENOMIC DNA]</scope>
    <source>
        <strain evidence="1 2">CAU 1643</strain>
    </source>
</reference>